<feature type="chain" id="PRO_5046861321" description="Lipoprotein" evidence="2">
    <location>
        <begin position="23"/>
        <end position="126"/>
    </location>
</feature>
<evidence type="ECO:0000313" key="3">
    <source>
        <dbReference type="EMBL" id="MCU6725122.1"/>
    </source>
</evidence>
<feature type="compositionally biased region" description="Polar residues" evidence="1">
    <location>
        <begin position="29"/>
        <end position="40"/>
    </location>
</feature>
<dbReference type="RefSeq" id="WP_262654507.1">
    <property type="nucleotide sequence ID" value="NZ_JAOQKE010000006.1"/>
</dbReference>
<dbReference type="EMBL" id="JAOQKE010000006">
    <property type="protein sequence ID" value="MCU6725122.1"/>
    <property type="molecule type" value="Genomic_DNA"/>
</dbReference>
<protein>
    <recommendedName>
        <fullName evidence="5">Lipoprotein</fullName>
    </recommendedName>
</protein>
<proteinExistence type="predicted"/>
<feature type="compositionally biased region" description="Low complexity" evidence="1">
    <location>
        <begin position="67"/>
        <end position="87"/>
    </location>
</feature>
<feature type="region of interest" description="Disordered" evidence="1">
    <location>
        <begin position="29"/>
        <end position="87"/>
    </location>
</feature>
<reference evidence="3 4" key="1">
    <citation type="journal article" date="2021" name="ISME Commun">
        <title>Automated analysis of genomic sequences facilitates high-throughput and comprehensive description of bacteria.</title>
        <authorList>
            <person name="Hitch T.C.A."/>
        </authorList>
    </citation>
    <scope>NUCLEOTIDE SEQUENCE [LARGE SCALE GENOMIC DNA]</scope>
    <source>
        <strain evidence="3 4">Sanger_29</strain>
    </source>
</reference>
<gene>
    <name evidence="3" type="ORF">OCV47_07135</name>
</gene>
<evidence type="ECO:0008006" key="5">
    <source>
        <dbReference type="Google" id="ProtNLM"/>
    </source>
</evidence>
<feature type="compositionally biased region" description="Low complexity" evidence="1">
    <location>
        <begin position="41"/>
        <end position="58"/>
    </location>
</feature>
<evidence type="ECO:0000256" key="1">
    <source>
        <dbReference type="SAM" id="MobiDB-lite"/>
    </source>
</evidence>
<feature type="signal peptide" evidence="2">
    <location>
        <begin position="1"/>
        <end position="22"/>
    </location>
</feature>
<dbReference type="PROSITE" id="PS51257">
    <property type="entry name" value="PROKAR_LIPOPROTEIN"/>
    <property type="match status" value="1"/>
</dbReference>
<organism evidence="3 4">
    <name type="scientific">Muricoprocola aceti</name>
    <dbReference type="NCBI Taxonomy" id="2981772"/>
    <lineage>
        <taxon>Bacteria</taxon>
        <taxon>Bacillati</taxon>
        <taxon>Bacillota</taxon>
        <taxon>Clostridia</taxon>
        <taxon>Lachnospirales</taxon>
        <taxon>Lachnospiraceae</taxon>
        <taxon>Muricoprocola</taxon>
    </lineage>
</organism>
<comment type="caution">
    <text evidence="3">The sequence shown here is derived from an EMBL/GenBank/DDBJ whole genome shotgun (WGS) entry which is preliminary data.</text>
</comment>
<accession>A0ABT2SKU0</accession>
<keyword evidence="4" id="KW-1185">Reference proteome</keyword>
<sequence length="126" mass="12927">MRNGKKILTGCLLAIAVSTLMVGCGNNDNNTAGTETTTGVKDNNTIKNETTENNTIRNDGAENNRINNDASNEGNNNADGGVLEDVGAGIGEAGDDIIDGAADAVDRLADDGIDSENTENTNTGVQ</sequence>
<name>A0ABT2SKU0_9FIRM</name>
<dbReference type="Proteomes" id="UP001652338">
    <property type="component" value="Unassembled WGS sequence"/>
</dbReference>
<evidence type="ECO:0000313" key="4">
    <source>
        <dbReference type="Proteomes" id="UP001652338"/>
    </source>
</evidence>
<keyword evidence="2" id="KW-0732">Signal</keyword>
<evidence type="ECO:0000256" key="2">
    <source>
        <dbReference type="SAM" id="SignalP"/>
    </source>
</evidence>